<dbReference type="Gene3D" id="3.20.20.80">
    <property type="entry name" value="Glycosidases"/>
    <property type="match status" value="1"/>
</dbReference>
<gene>
    <name evidence="7" type="ORF">HUJ06_001493</name>
</gene>
<dbReference type="EMBL" id="DUZY01000006">
    <property type="protein sequence ID" value="DAD43263.1"/>
    <property type="molecule type" value="Genomic_DNA"/>
</dbReference>
<dbReference type="AlphaFoldDB" id="A0A822ZFC7"/>
<feature type="chain" id="PRO_5032673675" evidence="6">
    <location>
        <begin position="32"/>
        <end position="341"/>
    </location>
</feature>
<dbReference type="Proteomes" id="UP000607653">
    <property type="component" value="Unassembled WGS sequence"/>
</dbReference>
<protein>
    <submittedName>
        <fullName evidence="7">Uncharacterized protein</fullName>
    </submittedName>
</protein>
<name>A0A822ZFC7_NELNU</name>
<proteinExistence type="inferred from homology"/>
<evidence type="ECO:0000256" key="4">
    <source>
        <dbReference type="RuleBase" id="RU004335"/>
    </source>
</evidence>
<evidence type="ECO:0000256" key="2">
    <source>
        <dbReference type="ARBA" id="ARBA00022801"/>
    </source>
</evidence>
<evidence type="ECO:0000256" key="6">
    <source>
        <dbReference type="SAM" id="SignalP"/>
    </source>
</evidence>
<comment type="similarity">
    <text evidence="1 4">Belongs to the glycosyl hydrolase 17 family.</text>
</comment>
<dbReference type="InterPro" id="IPR044965">
    <property type="entry name" value="Glyco_hydro_17_plant"/>
</dbReference>
<dbReference type="SUPFAM" id="SSF51445">
    <property type="entry name" value="(Trans)glycosidases"/>
    <property type="match status" value="1"/>
</dbReference>
<sequence length="341" mass="37397">MELHKIDQYWISLFLTAIILTINQTAKGAGAEGIGVNYGLLADNIPPPESVVAFLKSKNIQKVRLFDPNQNVLTALRGSGLDVVIGVGNEDIERLANDMSFAASWIMNNVAPHIPNVNFKCIAVGNEVSPDSLLHVTPAMKNLDAALKAINHAIPVSTAIEMRMLSSSYPPSSGAFSSQFMADIVAFLAANSYPLLANVYPYYGYDPKYVRLEYAMFTAREVVVQDGPYGYKNLFDAMVDSLYWALEKVGGNTVKIIVTECGWPSAGNGDIATIENARTFNNNLIAHVLSNSGTPKRPGQNIETYIFALFNEDLKAVGFEQHWGLFYPNTTEVYPVNFSPQ</sequence>
<keyword evidence="8" id="KW-1185">Reference proteome</keyword>
<dbReference type="PANTHER" id="PTHR32227">
    <property type="entry name" value="GLUCAN ENDO-1,3-BETA-GLUCOSIDASE BG1-RELATED-RELATED"/>
    <property type="match status" value="1"/>
</dbReference>
<evidence type="ECO:0000256" key="1">
    <source>
        <dbReference type="ARBA" id="ARBA00008773"/>
    </source>
</evidence>
<dbReference type="PROSITE" id="PS00587">
    <property type="entry name" value="GLYCOSYL_HYDROL_F17"/>
    <property type="match status" value="1"/>
</dbReference>
<dbReference type="InterPro" id="IPR017853">
    <property type="entry name" value="GH"/>
</dbReference>
<organism evidence="7 8">
    <name type="scientific">Nelumbo nucifera</name>
    <name type="common">Sacred lotus</name>
    <dbReference type="NCBI Taxonomy" id="4432"/>
    <lineage>
        <taxon>Eukaryota</taxon>
        <taxon>Viridiplantae</taxon>
        <taxon>Streptophyta</taxon>
        <taxon>Embryophyta</taxon>
        <taxon>Tracheophyta</taxon>
        <taxon>Spermatophyta</taxon>
        <taxon>Magnoliopsida</taxon>
        <taxon>Proteales</taxon>
        <taxon>Nelumbonaceae</taxon>
        <taxon>Nelumbo</taxon>
    </lineage>
</organism>
<dbReference type="Pfam" id="PF00332">
    <property type="entry name" value="Glyco_hydro_17"/>
    <property type="match status" value="1"/>
</dbReference>
<keyword evidence="2 5" id="KW-0378">Hydrolase</keyword>
<dbReference type="GO" id="GO:0005975">
    <property type="term" value="P:carbohydrate metabolic process"/>
    <property type="evidence" value="ECO:0007669"/>
    <property type="project" value="InterPro"/>
</dbReference>
<reference evidence="7 8" key="1">
    <citation type="journal article" date="2020" name="Mol. Biol. Evol.">
        <title>Distinct Expression and Methylation Patterns for Genes with Different Fates following a Single Whole-Genome Duplication in Flowering Plants.</title>
        <authorList>
            <person name="Shi T."/>
            <person name="Rahmani R.S."/>
            <person name="Gugger P.F."/>
            <person name="Wang M."/>
            <person name="Li H."/>
            <person name="Zhang Y."/>
            <person name="Li Z."/>
            <person name="Wang Q."/>
            <person name="Van de Peer Y."/>
            <person name="Marchal K."/>
            <person name="Chen J."/>
        </authorList>
    </citation>
    <scope>NUCLEOTIDE SEQUENCE [LARGE SCALE GENOMIC DNA]</scope>
    <source>
        <tissue evidence="7">Leaf</tissue>
    </source>
</reference>
<evidence type="ECO:0000256" key="3">
    <source>
        <dbReference type="ARBA" id="ARBA00023295"/>
    </source>
</evidence>
<keyword evidence="6" id="KW-0732">Signal</keyword>
<evidence type="ECO:0000313" key="7">
    <source>
        <dbReference type="EMBL" id="DAD43263.1"/>
    </source>
</evidence>
<evidence type="ECO:0000313" key="8">
    <source>
        <dbReference type="Proteomes" id="UP000607653"/>
    </source>
</evidence>
<evidence type="ECO:0000256" key="5">
    <source>
        <dbReference type="RuleBase" id="RU004336"/>
    </source>
</evidence>
<accession>A0A822ZFC7</accession>
<dbReference type="InterPro" id="IPR000490">
    <property type="entry name" value="Glyco_hydro_17"/>
</dbReference>
<feature type="signal peptide" evidence="6">
    <location>
        <begin position="1"/>
        <end position="31"/>
    </location>
</feature>
<comment type="caution">
    <text evidence="7">The sequence shown here is derived from an EMBL/GenBank/DDBJ whole genome shotgun (WGS) entry which is preliminary data.</text>
</comment>
<dbReference type="GO" id="GO:0004553">
    <property type="term" value="F:hydrolase activity, hydrolyzing O-glycosyl compounds"/>
    <property type="evidence" value="ECO:0007669"/>
    <property type="project" value="InterPro"/>
</dbReference>
<keyword evidence="3 5" id="KW-0326">Glycosidase</keyword>
<dbReference type="FunFam" id="3.20.20.80:FF:000010">
    <property type="entry name" value="glucan endo-1,3-beta-glucosidase, basic"/>
    <property type="match status" value="1"/>
</dbReference>